<dbReference type="SUPFAM" id="SSF55031">
    <property type="entry name" value="Bacterial exopeptidase dimerisation domain"/>
    <property type="match status" value="1"/>
</dbReference>
<dbReference type="Gene3D" id="3.40.630.10">
    <property type="entry name" value="Zn peptidases"/>
    <property type="match status" value="1"/>
</dbReference>
<reference evidence="5" key="1">
    <citation type="submission" date="2020-08" db="EMBL/GenBank/DDBJ databases">
        <title>Pontibacter sp. SD6 16S ribosomal RNA gene Genome sequencing and assembly.</title>
        <authorList>
            <person name="Kang M."/>
        </authorList>
    </citation>
    <scope>NUCLEOTIDE SEQUENCE</scope>
    <source>
        <strain evidence="5">SD6</strain>
    </source>
</reference>
<accession>A0A923N5U1</accession>
<dbReference type="InterPro" id="IPR036264">
    <property type="entry name" value="Bact_exopeptidase_dim_dom"/>
</dbReference>
<dbReference type="Pfam" id="PF01546">
    <property type="entry name" value="Peptidase_M20"/>
    <property type="match status" value="1"/>
</dbReference>
<dbReference type="PIRSF" id="PIRSF005962">
    <property type="entry name" value="Pept_M20D_amidohydro"/>
    <property type="match status" value="1"/>
</dbReference>
<feature type="domain" description="Peptidase M20 dimerisation" evidence="4">
    <location>
        <begin position="229"/>
        <end position="323"/>
    </location>
</feature>
<dbReference type="RefSeq" id="WP_187067154.1">
    <property type="nucleotide sequence ID" value="NZ_JACRVF010000002.1"/>
</dbReference>
<feature type="binding site" evidence="2">
    <location>
        <position position="173"/>
    </location>
    <ligand>
        <name>Mn(2+)</name>
        <dbReference type="ChEBI" id="CHEBI:29035"/>
        <label>1</label>
    </ligand>
</feature>
<feature type="signal peptide" evidence="3">
    <location>
        <begin position="1"/>
        <end position="22"/>
    </location>
</feature>
<keyword evidence="2" id="KW-0464">Manganese</keyword>
<evidence type="ECO:0000259" key="4">
    <source>
        <dbReference type="Pfam" id="PF07687"/>
    </source>
</evidence>
<comment type="caution">
    <text evidence="5">The sequence shown here is derived from an EMBL/GenBank/DDBJ whole genome shotgun (WGS) entry which is preliminary data.</text>
</comment>
<keyword evidence="6" id="KW-1185">Reference proteome</keyword>
<comment type="cofactor">
    <cofactor evidence="2">
        <name>Mn(2+)</name>
        <dbReference type="ChEBI" id="CHEBI:29035"/>
    </cofactor>
    <text evidence="2">The Mn(2+) ion enhances activity.</text>
</comment>
<feature type="binding site" evidence="2">
    <location>
        <position position="137"/>
    </location>
    <ligand>
        <name>Mn(2+)</name>
        <dbReference type="ChEBI" id="CHEBI:29035"/>
        <label>2</label>
    </ligand>
</feature>
<feature type="chain" id="PRO_5037641147" evidence="3">
    <location>
        <begin position="23"/>
        <end position="439"/>
    </location>
</feature>
<sequence>MKKHQLILAALGFGLFAAPAMAQQSKLTAKANAMADKIEPKVIECRRYYHENPELSNRETETAKRIAQDLKKLGIEVETGIAKTGVVGILKGGKPGPVVALRADIDGLPVTERADLPFASKAKGEYNKQEVGVMHACGHDTHIAMLLGAAEVLASMKNEIPGTVKFIFQPAEEGAPAGEEGGASLMVKEGVLEKGPKPEVIFGLHINSQTEVGTLKYRPAGIMAAADVFKIKVKGKQVHGASPWNGIDPIVVSAQIINGLQTIISRQTELTENGAVITVGMIHGGVRNNIIPEVVEMEGTIRTLDKDMQKKIHDKIKLTATKIAESAGATAEVEIREAAALTYNDPELTQKMLPTLQAVAGKDNVVLMNAMTGAEDFSYFQQKIPGLYLFVGGMKKGQDPATAPAHHTPDFYIDESGMTLGVKTLTNLTLNYMSSQGKK</sequence>
<keyword evidence="2" id="KW-0479">Metal-binding</keyword>
<dbReference type="InterPro" id="IPR017439">
    <property type="entry name" value="Amidohydrolase"/>
</dbReference>
<dbReference type="Gene3D" id="3.30.70.360">
    <property type="match status" value="1"/>
</dbReference>
<dbReference type="Proteomes" id="UP000603640">
    <property type="component" value="Unassembled WGS sequence"/>
</dbReference>
<proteinExistence type="predicted"/>
<feature type="binding site" evidence="2">
    <location>
        <position position="139"/>
    </location>
    <ligand>
        <name>Mn(2+)</name>
        <dbReference type="ChEBI" id="CHEBI:29035"/>
        <label>2</label>
    </ligand>
</feature>
<dbReference type="GO" id="GO:0019877">
    <property type="term" value="P:diaminopimelate biosynthetic process"/>
    <property type="evidence" value="ECO:0007669"/>
    <property type="project" value="UniProtKB-ARBA"/>
</dbReference>
<evidence type="ECO:0000256" key="3">
    <source>
        <dbReference type="SAM" id="SignalP"/>
    </source>
</evidence>
<dbReference type="GO" id="GO:0050118">
    <property type="term" value="F:N-acetyldiaminopimelate deacetylase activity"/>
    <property type="evidence" value="ECO:0007669"/>
    <property type="project" value="UniProtKB-ARBA"/>
</dbReference>
<evidence type="ECO:0000256" key="1">
    <source>
        <dbReference type="ARBA" id="ARBA00022801"/>
    </source>
</evidence>
<evidence type="ECO:0000256" key="2">
    <source>
        <dbReference type="PIRSR" id="PIRSR005962-1"/>
    </source>
</evidence>
<evidence type="ECO:0000313" key="6">
    <source>
        <dbReference type="Proteomes" id="UP000603640"/>
    </source>
</evidence>
<protein>
    <submittedName>
        <fullName evidence="5">Amidohydrolase</fullName>
    </submittedName>
</protein>
<dbReference type="AlphaFoldDB" id="A0A923N5U1"/>
<gene>
    <name evidence="5" type="ORF">H8S84_09915</name>
</gene>
<evidence type="ECO:0000313" key="5">
    <source>
        <dbReference type="EMBL" id="MBC5993148.1"/>
    </source>
</evidence>
<dbReference type="GO" id="GO:0046872">
    <property type="term" value="F:metal ion binding"/>
    <property type="evidence" value="ECO:0007669"/>
    <property type="project" value="UniProtKB-KW"/>
</dbReference>
<keyword evidence="1" id="KW-0378">Hydrolase</keyword>
<organism evidence="5 6">
    <name type="scientific">Pontibacter cellulosilyticus</name>
    <dbReference type="NCBI Taxonomy" id="1720253"/>
    <lineage>
        <taxon>Bacteria</taxon>
        <taxon>Pseudomonadati</taxon>
        <taxon>Bacteroidota</taxon>
        <taxon>Cytophagia</taxon>
        <taxon>Cytophagales</taxon>
        <taxon>Hymenobacteraceae</taxon>
        <taxon>Pontibacter</taxon>
    </lineage>
</organism>
<dbReference type="InterPro" id="IPR011650">
    <property type="entry name" value="Peptidase_M20_dimer"/>
</dbReference>
<feature type="binding site" evidence="2">
    <location>
        <position position="407"/>
    </location>
    <ligand>
        <name>Mn(2+)</name>
        <dbReference type="ChEBI" id="CHEBI:29035"/>
        <label>2</label>
    </ligand>
</feature>
<dbReference type="InterPro" id="IPR002933">
    <property type="entry name" value="Peptidase_M20"/>
</dbReference>
<dbReference type="NCBIfam" id="TIGR01891">
    <property type="entry name" value="amidohydrolases"/>
    <property type="match status" value="1"/>
</dbReference>
<dbReference type="Pfam" id="PF07687">
    <property type="entry name" value="M20_dimer"/>
    <property type="match status" value="1"/>
</dbReference>
<dbReference type="FunFam" id="3.30.70.360:FF:000001">
    <property type="entry name" value="N-acetyldiaminopimelate deacetylase"/>
    <property type="match status" value="1"/>
</dbReference>
<keyword evidence="3" id="KW-0732">Signal</keyword>
<name>A0A923N5U1_9BACT</name>
<dbReference type="EMBL" id="JACRVF010000002">
    <property type="protein sequence ID" value="MBC5993148.1"/>
    <property type="molecule type" value="Genomic_DNA"/>
</dbReference>
<feature type="binding site" evidence="2">
    <location>
        <position position="205"/>
    </location>
    <ligand>
        <name>Mn(2+)</name>
        <dbReference type="ChEBI" id="CHEBI:29035"/>
        <label>2</label>
    </ligand>
</feature>
<dbReference type="PANTHER" id="PTHR11014:SF63">
    <property type="entry name" value="METALLOPEPTIDASE, PUTATIVE (AFU_ORTHOLOGUE AFUA_6G09600)-RELATED"/>
    <property type="match status" value="1"/>
</dbReference>
<dbReference type="PANTHER" id="PTHR11014">
    <property type="entry name" value="PEPTIDASE M20 FAMILY MEMBER"/>
    <property type="match status" value="1"/>
</dbReference>
<dbReference type="SUPFAM" id="SSF53187">
    <property type="entry name" value="Zn-dependent exopeptidases"/>
    <property type="match status" value="1"/>
</dbReference>